<dbReference type="PANTHER" id="PTHR32552">
    <property type="entry name" value="FERRICHROME IRON RECEPTOR-RELATED"/>
    <property type="match status" value="1"/>
</dbReference>
<protein>
    <submittedName>
        <fullName evidence="18">TonB-dependent receptor</fullName>
    </submittedName>
</protein>
<evidence type="ECO:0000256" key="1">
    <source>
        <dbReference type="ARBA" id="ARBA00004571"/>
    </source>
</evidence>
<dbReference type="Pfam" id="PF00593">
    <property type="entry name" value="TonB_dep_Rec_b-barrel"/>
    <property type="match status" value="1"/>
</dbReference>
<dbReference type="EMBL" id="BAABDM010000001">
    <property type="protein sequence ID" value="GAA4090108.1"/>
    <property type="molecule type" value="Genomic_DNA"/>
</dbReference>
<feature type="short sequence motif" description="TonB C-terminal box" evidence="13">
    <location>
        <begin position="740"/>
        <end position="757"/>
    </location>
</feature>
<accession>A0ABP7WKA7</accession>
<keyword evidence="19" id="KW-1185">Reference proteome</keyword>
<dbReference type="PROSITE" id="PS01156">
    <property type="entry name" value="TONB_DEPENDENT_REC_2"/>
    <property type="match status" value="1"/>
</dbReference>
<organism evidence="18 19">
    <name type="scientific">Zhongshania borealis</name>
    <dbReference type="NCBI Taxonomy" id="889488"/>
    <lineage>
        <taxon>Bacteria</taxon>
        <taxon>Pseudomonadati</taxon>
        <taxon>Pseudomonadota</taxon>
        <taxon>Gammaproteobacteria</taxon>
        <taxon>Cellvibrionales</taxon>
        <taxon>Spongiibacteraceae</taxon>
        <taxon>Zhongshania</taxon>
    </lineage>
</organism>
<feature type="domain" description="TonB-dependent receptor plug" evidence="17">
    <location>
        <begin position="85"/>
        <end position="190"/>
    </location>
</feature>
<dbReference type="PANTHER" id="PTHR32552:SF81">
    <property type="entry name" value="TONB-DEPENDENT OUTER MEMBRANE RECEPTOR"/>
    <property type="match status" value="1"/>
</dbReference>
<dbReference type="InterPro" id="IPR000531">
    <property type="entry name" value="Beta-barrel_TonB"/>
</dbReference>
<comment type="caution">
    <text evidence="18">The sequence shown here is derived from an EMBL/GenBank/DDBJ whole genome shotgun (WGS) entry which is preliminary data.</text>
</comment>
<keyword evidence="6" id="KW-0732">Signal</keyword>
<evidence type="ECO:0000259" key="16">
    <source>
        <dbReference type="Pfam" id="PF00593"/>
    </source>
</evidence>
<keyword evidence="10 12" id="KW-0472">Membrane</keyword>
<evidence type="ECO:0000256" key="11">
    <source>
        <dbReference type="ARBA" id="ARBA00023237"/>
    </source>
</evidence>
<keyword evidence="11 12" id="KW-0998">Cell outer membrane</keyword>
<dbReference type="PROSITE" id="PS52016">
    <property type="entry name" value="TONB_DEPENDENT_REC_3"/>
    <property type="match status" value="1"/>
</dbReference>
<keyword evidence="9 14" id="KW-0798">TonB box</keyword>
<keyword evidence="5 12" id="KW-0812">Transmembrane</keyword>
<dbReference type="Proteomes" id="UP001500392">
    <property type="component" value="Unassembled WGS sequence"/>
</dbReference>
<feature type="domain" description="TonB-dependent receptor-like beta-barrel" evidence="16">
    <location>
        <begin position="278"/>
        <end position="711"/>
    </location>
</feature>
<evidence type="ECO:0000256" key="10">
    <source>
        <dbReference type="ARBA" id="ARBA00023136"/>
    </source>
</evidence>
<sequence length="757" mass="83444">MQTLEPDPVNTGVGIGQQSSSRRTPGLFHFSTTRERTMKHLAKPHTLAYAISLTAIMASNAAYAADALKIEEVIVTSQFRDTSLLNLASSVSVFDASNIAARGASNIEQLLNMAPNVNFSAGASRGRFFQIRGIGERSQFIDPISPSVGLIIDGVDFSGLGLAASTLDIDQVEVLRGPQGTEYGANGLAGLITMRSSAPSASPLLRVSVEAAQYNSYKLGLVASGPLNEKLSYRVATQNQQSDGYIKNRFLDRDDVNNIDESILRGKIRYQAADDLLLDFSLVYLNADNGYDAFSLNNTRTTLSDQPGHDSQESVAGSIVTNWSASQRFSLESVLSIADSSTEYGYDEDWAHVGYHPYEFSSADNYQRDKDNISADFRFISTAQSSLFNDSTSWVAGAFLRNETEELSRNKTKDLMPNGNFTSQFDTENYALYGQLRSKLSPSVDLVSGLRVEQRNADYSDSLAVESNNDENLWGGNITLEYQYSNDTLIYGTLSRGYKAGGVNGRIISASTTNSEITPDMYEFDTEHMLNYELGLKGSWLDNRLQAQVAAFYQDRSDVQAKQSIFDPNNYSFDDYLSNAAKGKTTGLELEMNYLASDTIRLFAAAGWLSAEFRDFTSVTHVDAKDDNTGAALPPVDMDGREVAHAPHYQFFIGSEVALMANLVLRVEVEGKDEFYFSNSHNEKSASYELVNARLTYQGSNWDVSLWGRNLANDDVQTRGFYFSNAFGNDPAKNYVPETYYQLGEPRVAGISANYSF</sequence>
<feature type="region of interest" description="Disordered" evidence="15">
    <location>
        <begin position="1"/>
        <end position="25"/>
    </location>
</feature>
<evidence type="ECO:0000256" key="9">
    <source>
        <dbReference type="ARBA" id="ARBA00023077"/>
    </source>
</evidence>
<dbReference type="Pfam" id="PF07715">
    <property type="entry name" value="Plug"/>
    <property type="match status" value="1"/>
</dbReference>
<name>A0ABP7WKA7_9GAMM</name>
<evidence type="ECO:0000259" key="17">
    <source>
        <dbReference type="Pfam" id="PF07715"/>
    </source>
</evidence>
<reference evidence="19" key="1">
    <citation type="journal article" date="2019" name="Int. J. Syst. Evol. Microbiol.">
        <title>The Global Catalogue of Microorganisms (GCM) 10K type strain sequencing project: providing services to taxonomists for standard genome sequencing and annotation.</title>
        <authorList>
            <consortium name="The Broad Institute Genomics Platform"/>
            <consortium name="The Broad Institute Genome Sequencing Center for Infectious Disease"/>
            <person name="Wu L."/>
            <person name="Ma J."/>
        </authorList>
    </citation>
    <scope>NUCLEOTIDE SEQUENCE [LARGE SCALE GENOMIC DNA]</scope>
    <source>
        <strain evidence="19">JCM 17304</strain>
    </source>
</reference>
<evidence type="ECO:0000256" key="3">
    <source>
        <dbReference type="ARBA" id="ARBA00022452"/>
    </source>
</evidence>
<evidence type="ECO:0000256" key="14">
    <source>
        <dbReference type="RuleBase" id="RU003357"/>
    </source>
</evidence>
<dbReference type="InterPro" id="IPR012910">
    <property type="entry name" value="Plug_dom"/>
</dbReference>
<evidence type="ECO:0000256" key="15">
    <source>
        <dbReference type="SAM" id="MobiDB-lite"/>
    </source>
</evidence>
<dbReference type="InterPro" id="IPR039426">
    <property type="entry name" value="TonB-dep_rcpt-like"/>
</dbReference>
<evidence type="ECO:0000313" key="19">
    <source>
        <dbReference type="Proteomes" id="UP001500392"/>
    </source>
</evidence>
<proteinExistence type="inferred from homology"/>
<keyword evidence="7" id="KW-0408">Iron</keyword>
<evidence type="ECO:0000256" key="7">
    <source>
        <dbReference type="ARBA" id="ARBA00023004"/>
    </source>
</evidence>
<keyword evidence="3 12" id="KW-1134">Transmembrane beta strand</keyword>
<evidence type="ECO:0000313" key="18">
    <source>
        <dbReference type="EMBL" id="GAA4090108.1"/>
    </source>
</evidence>
<dbReference type="Gene3D" id="2.40.170.20">
    <property type="entry name" value="TonB-dependent receptor, beta-barrel domain"/>
    <property type="match status" value="1"/>
</dbReference>
<dbReference type="InterPro" id="IPR036942">
    <property type="entry name" value="Beta-barrel_TonB_sf"/>
</dbReference>
<evidence type="ECO:0000256" key="4">
    <source>
        <dbReference type="ARBA" id="ARBA00022496"/>
    </source>
</evidence>
<evidence type="ECO:0000256" key="8">
    <source>
        <dbReference type="ARBA" id="ARBA00023065"/>
    </source>
</evidence>
<keyword evidence="2 12" id="KW-0813">Transport</keyword>
<evidence type="ECO:0000256" key="6">
    <source>
        <dbReference type="ARBA" id="ARBA00022729"/>
    </source>
</evidence>
<dbReference type="InterPro" id="IPR010917">
    <property type="entry name" value="TonB_rcpt_CS"/>
</dbReference>
<dbReference type="SUPFAM" id="SSF56935">
    <property type="entry name" value="Porins"/>
    <property type="match status" value="1"/>
</dbReference>
<evidence type="ECO:0000256" key="5">
    <source>
        <dbReference type="ARBA" id="ARBA00022692"/>
    </source>
</evidence>
<comment type="similarity">
    <text evidence="12 14">Belongs to the TonB-dependent receptor family.</text>
</comment>
<keyword evidence="8" id="KW-0406">Ion transport</keyword>
<evidence type="ECO:0000256" key="13">
    <source>
        <dbReference type="PROSITE-ProRule" id="PRU10144"/>
    </source>
</evidence>
<keyword evidence="4" id="KW-0410">Iron transport</keyword>
<comment type="subcellular location">
    <subcellularLocation>
        <location evidence="1 12">Cell outer membrane</location>
        <topology evidence="1 12">Multi-pass membrane protein</topology>
    </subcellularLocation>
</comment>
<gene>
    <name evidence="18" type="ORF">GCM10022414_11510</name>
</gene>
<evidence type="ECO:0000256" key="2">
    <source>
        <dbReference type="ARBA" id="ARBA00022448"/>
    </source>
</evidence>
<evidence type="ECO:0000256" key="12">
    <source>
        <dbReference type="PROSITE-ProRule" id="PRU01360"/>
    </source>
</evidence>
<keyword evidence="18" id="KW-0675">Receptor</keyword>